<feature type="region of interest" description="Disordered" evidence="1">
    <location>
        <begin position="320"/>
        <end position="356"/>
    </location>
</feature>
<reference evidence="2 3" key="1">
    <citation type="submission" date="2019-07" db="EMBL/GenBank/DDBJ databases">
        <title>Whole genome shotgun sequence of Nocardia ninae NBRC 108245.</title>
        <authorList>
            <person name="Hosoyama A."/>
            <person name="Uohara A."/>
            <person name="Ohji S."/>
            <person name="Ichikawa N."/>
        </authorList>
    </citation>
    <scope>NUCLEOTIDE SEQUENCE [LARGE SCALE GENOMIC DNA]</scope>
    <source>
        <strain evidence="2 3">NBRC 108245</strain>
    </source>
</reference>
<name>A0A511MDZ5_9NOCA</name>
<dbReference type="InterPro" id="IPR036770">
    <property type="entry name" value="Ankyrin_rpt-contain_sf"/>
</dbReference>
<accession>A0A511MDZ5</accession>
<dbReference type="Proteomes" id="UP000321424">
    <property type="component" value="Unassembled WGS sequence"/>
</dbReference>
<evidence type="ECO:0000256" key="1">
    <source>
        <dbReference type="SAM" id="MobiDB-lite"/>
    </source>
</evidence>
<sequence>MVDDQGGWGDVGLRSWTDPELIRARLEAGADPDFRLRFHGRPLDVAAEYGSVEVVTELAARVSDVDAMLAGRTALWRAVFGNRPDNARALVAAGADPARPMMAGWSPGRLSLAGPDPLIADALSASEQAAVDEGRRLTTALGELWLDGLSLACIADIDAAEAVRRLNAEVVSADSVTEDDMWTYPLANHTELTLWATDVPGGCVLVQPWAYGASMPGVSTRLSPGTKCYAMYANPKSGNQGSIARDGEIIGWDLHPRRRPGRARLSRGDPRLVPVSAQPHRVLLRVRRCAADRLPRVRGTARRLAAPPGWRLLALMSRLEPSPGNQRRDAGTATTHDGAGPAPHPTVGTARSTIGG</sequence>
<proteinExistence type="predicted"/>
<dbReference type="RefSeq" id="WP_222595051.1">
    <property type="nucleotide sequence ID" value="NZ_BJXA01000015.1"/>
</dbReference>
<dbReference type="AlphaFoldDB" id="A0A511MDZ5"/>
<protein>
    <submittedName>
        <fullName evidence="2">Uncharacterized protein</fullName>
    </submittedName>
</protein>
<dbReference type="Pfam" id="PF12796">
    <property type="entry name" value="Ank_2"/>
    <property type="match status" value="1"/>
</dbReference>
<dbReference type="SUPFAM" id="SSF48403">
    <property type="entry name" value="Ankyrin repeat"/>
    <property type="match status" value="1"/>
</dbReference>
<comment type="caution">
    <text evidence="2">The sequence shown here is derived from an EMBL/GenBank/DDBJ whole genome shotgun (WGS) entry which is preliminary data.</text>
</comment>
<dbReference type="Gene3D" id="1.25.40.20">
    <property type="entry name" value="Ankyrin repeat-containing domain"/>
    <property type="match status" value="1"/>
</dbReference>
<dbReference type="InterPro" id="IPR002110">
    <property type="entry name" value="Ankyrin_rpt"/>
</dbReference>
<gene>
    <name evidence="2" type="ORF">NN4_28370</name>
</gene>
<keyword evidence="3" id="KW-1185">Reference proteome</keyword>
<organism evidence="2 3">
    <name type="scientific">Nocardia ninae NBRC 108245</name>
    <dbReference type="NCBI Taxonomy" id="1210091"/>
    <lineage>
        <taxon>Bacteria</taxon>
        <taxon>Bacillati</taxon>
        <taxon>Actinomycetota</taxon>
        <taxon>Actinomycetes</taxon>
        <taxon>Mycobacteriales</taxon>
        <taxon>Nocardiaceae</taxon>
        <taxon>Nocardia</taxon>
    </lineage>
</organism>
<evidence type="ECO:0000313" key="2">
    <source>
        <dbReference type="EMBL" id="GEM38318.1"/>
    </source>
</evidence>
<evidence type="ECO:0000313" key="3">
    <source>
        <dbReference type="Proteomes" id="UP000321424"/>
    </source>
</evidence>
<dbReference type="EMBL" id="BJXA01000015">
    <property type="protein sequence ID" value="GEM38318.1"/>
    <property type="molecule type" value="Genomic_DNA"/>
</dbReference>